<gene>
    <name evidence="1" type="ORF">LX81_02467</name>
</gene>
<name>A0A2W7NGK9_9RHOB</name>
<evidence type="ECO:0000313" key="1">
    <source>
        <dbReference type="EMBL" id="PZX15834.1"/>
    </source>
</evidence>
<dbReference type="SUPFAM" id="SSF56784">
    <property type="entry name" value="HAD-like"/>
    <property type="match status" value="1"/>
</dbReference>
<dbReference type="InterPro" id="IPR016181">
    <property type="entry name" value="Acyl_CoA_acyltransferase"/>
</dbReference>
<dbReference type="EMBL" id="QKZL01000009">
    <property type="protein sequence ID" value="PZX15834.1"/>
    <property type="molecule type" value="Genomic_DNA"/>
</dbReference>
<dbReference type="OrthoDB" id="323926at2"/>
<dbReference type="InterPro" id="IPR010037">
    <property type="entry name" value="FkbH_domain"/>
</dbReference>
<dbReference type="InterPro" id="IPR023214">
    <property type="entry name" value="HAD_sf"/>
</dbReference>
<dbReference type="Proteomes" id="UP000248916">
    <property type="component" value="Unassembled WGS sequence"/>
</dbReference>
<dbReference type="Gene3D" id="3.40.630.30">
    <property type="match status" value="1"/>
</dbReference>
<dbReference type="Gene3D" id="3.40.50.1000">
    <property type="entry name" value="HAD superfamily/HAD-like"/>
    <property type="match status" value="1"/>
</dbReference>
<accession>A0A2W7NGK9</accession>
<protein>
    <submittedName>
        <fullName evidence="1">HAD superfamily phosphatase (TIGR01681 family)/FkbH-like protein</fullName>
    </submittedName>
</protein>
<dbReference type="InterPro" id="IPR036412">
    <property type="entry name" value="HAD-like_sf"/>
</dbReference>
<sequence>MLSNRIARTDAFSFLPRLTAMKRKHPETEHLQIALNATARLVPRFAKRIESGDISEKELAEQEHATLAHYLQRWMQSGDPVWRALYLGERAKMAYDPAHRDDERDRAIAGLVASDRHILETFHGHNGGNSAANVLDELSAIVARLNDPARQSLDVLFVGDCLFLDTTAFLVDGMSDIGVSIRPVFVTDKNPAGIATTIRTLSQKQFDAVFYSPFTYENGLVTATLLNPRAAIGTRLRRDEIVGAMLAEAGMVTRALAETFEAPIFVHNTALIRRHTGRSQDALARGLTAGLRRSVRDAVDTGLDNLIAGINADTFPHVHKFDELRFLKDESERSLGLYYHHHGGQHPARFGALVAEAYALILKTIAFLRKKKLIVCDLDNTLWDGVIGDGDVQHFVDRQERLKRLKEKGVLLAIASKNDPRNVHWEGGVLGEGDFVHSSISWRPKVVAFPEIERSLNLKRKDFVFLDDRADERALVEEAYPDVRTLDPVDPRTWQMMAIWDELLGDGSDIDRTRMYLDRAARQHAQDVAAEEHDRGSLFATLGLEVTIRPAGRSDIKRAAELVNRTNQFNMTAARTTFAEMKGWSESDSHAIYLASMRDRFGDMGVIAVLVASYDDRGASIPVFVLSCRVFGYDVETVLLNTVKQDALARGCGLVAGWHVETMVNAPCRDTYAQNGFVETGGQWVWTEACPRIDDPKWLDVRSAA</sequence>
<comment type="caution">
    <text evidence="1">The sequence shown here is derived from an EMBL/GenBank/DDBJ whole genome shotgun (WGS) entry which is preliminary data.</text>
</comment>
<dbReference type="SUPFAM" id="SSF55729">
    <property type="entry name" value="Acyl-CoA N-acyltransferases (Nat)"/>
    <property type="match status" value="1"/>
</dbReference>
<keyword evidence="2" id="KW-1185">Reference proteome</keyword>
<dbReference type="NCBIfam" id="TIGR01681">
    <property type="entry name" value="HAD-SF-IIIC"/>
    <property type="match status" value="1"/>
</dbReference>
<organism evidence="1 2">
    <name type="scientific">Palleronia aestuarii</name>
    <dbReference type="NCBI Taxonomy" id="568105"/>
    <lineage>
        <taxon>Bacteria</taxon>
        <taxon>Pseudomonadati</taxon>
        <taxon>Pseudomonadota</taxon>
        <taxon>Alphaproteobacteria</taxon>
        <taxon>Rhodobacterales</taxon>
        <taxon>Roseobacteraceae</taxon>
        <taxon>Palleronia</taxon>
    </lineage>
</organism>
<dbReference type="InterPro" id="IPR010033">
    <property type="entry name" value="HAD_SF_ppase_IIIC"/>
</dbReference>
<dbReference type="AlphaFoldDB" id="A0A2W7NGK9"/>
<dbReference type="NCBIfam" id="TIGR01686">
    <property type="entry name" value="FkbH"/>
    <property type="match status" value="1"/>
</dbReference>
<evidence type="ECO:0000313" key="2">
    <source>
        <dbReference type="Proteomes" id="UP000248916"/>
    </source>
</evidence>
<proteinExistence type="predicted"/>
<reference evidence="1 2" key="1">
    <citation type="submission" date="2018-06" db="EMBL/GenBank/DDBJ databases">
        <title>Genomic Encyclopedia of Archaeal and Bacterial Type Strains, Phase II (KMG-II): from individual species to whole genera.</title>
        <authorList>
            <person name="Goeker M."/>
        </authorList>
    </citation>
    <scope>NUCLEOTIDE SEQUENCE [LARGE SCALE GENOMIC DNA]</scope>
    <source>
        <strain evidence="1 2">DSM 22009</strain>
    </source>
</reference>